<protein>
    <submittedName>
        <fullName evidence="2">Peptidoglycan-binding protein</fullName>
    </submittedName>
</protein>
<dbReference type="InterPro" id="IPR036366">
    <property type="entry name" value="PGBDSf"/>
</dbReference>
<dbReference type="SUPFAM" id="SSF47090">
    <property type="entry name" value="PGBD-like"/>
    <property type="match status" value="2"/>
</dbReference>
<dbReference type="InterPro" id="IPR002477">
    <property type="entry name" value="Peptidoglycan-bd-like"/>
</dbReference>
<reference evidence="3" key="1">
    <citation type="submission" date="2020-05" db="EMBL/GenBank/DDBJ databases">
        <title>Novel species in genus Nocardioides.</title>
        <authorList>
            <person name="Zhang G."/>
        </authorList>
    </citation>
    <scope>NUCLEOTIDE SEQUENCE [LARGE SCALE GENOMIC DNA]</scope>
    <source>
        <strain evidence="3">zg-1050</strain>
    </source>
</reference>
<feature type="domain" description="Peptidoglycan binding-like" evidence="1">
    <location>
        <begin position="90"/>
        <end position="144"/>
    </location>
</feature>
<organism evidence="2 3">
    <name type="scientific">Berryella wangjianweii</name>
    <dbReference type="NCBI Taxonomy" id="2734634"/>
    <lineage>
        <taxon>Bacteria</taxon>
        <taxon>Bacillati</taxon>
        <taxon>Actinomycetota</taxon>
        <taxon>Coriobacteriia</taxon>
        <taxon>Eggerthellales</taxon>
        <taxon>Eggerthellaceae</taxon>
        <taxon>Berryella</taxon>
    </lineage>
</organism>
<dbReference type="Proteomes" id="UP000503297">
    <property type="component" value="Chromosome"/>
</dbReference>
<evidence type="ECO:0000259" key="1">
    <source>
        <dbReference type="Pfam" id="PF01471"/>
    </source>
</evidence>
<gene>
    <name evidence="2" type="ORF">HLV38_03840</name>
</gene>
<dbReference type="InterPro" id="IPR036365">
    <property type="entry name" value="PGBD-like_sf"/>
</dbReference>
<dbReference type="Pfam" id="PF01471">
    <property type="entry name" value="PG_binding_1"/>
    <property type="match status" value="2"/>
</dbReference>
<sequence length="301" mass="31765">MSGMEAIGLNRTGAEVEDVQQRLVSLGLLSADQADGVYGPDTARAVGAFRVREGLPAGDDVTEKVWAALVDATYRLGDRTLYLRVPHFHGNDVLELQRALGALGFPCGSDDGIFGAHTEDALRTFQLNMGLPSDGIAGSYTFSAIRNLHHSWEGKSTVAHPVSLGFARAAGVLESESLCLFGTSAFTRSVASRMSNLALATNPSSRIVSAESLSVSPATDMTLVHIVVPGEASPQDAPRVAYIEDDTLPRRLKSALAAARSSSLSRIAIELPGCTWEEAGEARSAQHFAITLLDGLCAALS</sequence>
<evidence type="ECO:0000313" key="2">
    <source>
        <dbReference type="EMBL" id="QKF07347.1"/>
    </source>
</evidence>
<proteinExistence type="predicted"/>
<dbReference type="KEGG" id="bwa:HLV38_03840"/>
<dbReference type="AlphaFoldDB" id="A0A6M8J163"/>
<evidence type="ECO:0000313" key="3">
    <source>
        <dbReference type="Proteomes" id="UP000503297"/>
    </source>
</evidence>
<accession>A0A6M8J163</accession>
<dbReference type="EMBL" id="CP053716">
    <property type="protein sequence ID" value="QKF07347.1"/>
    <property type="molecule type" value="Genomic_DNA"/>
</dbReference>
<keyword evidence="3" id="KW-1185">Reference proteome</keyword>
<dbReference type="RefSeq" id="WP_172163630.1">
    <property type="nucleotide sequence ID" value="NZ_CP053716.1"/>
</dbReference>
<name>A0A6M8J163_9ACTN</name>
<feature type="domain" description="Peptidoglycan binding-like" evidence="1">
    <location>
        <begin position="12"/>
        <end position="69"/>
    </location>
</feature>
<dbReference type="Gene3D" id="1.10.101.10">
    <property type="entry name" value="PGBD-like superfamily/PGBD"/>
    <property type="match status" value="2"/>
</dbReference>